<keyword evidence="13 14" id="KW-0472">Membrane</keyword>
<dbReference type="InterPro" id="IPR004358">
    <property type="entry name" value="Sig_transdc_His_kin-like_C"/>
</dbReference>
<feature type="transmembrane region" description="Helical" evidence="14">
    <location>
        <begin position="98"/>
        <end position="118"/>
    </location>
</feature>
<evidence type="ECO:0000256" key="11">
    <source>
        <dbReference type="ARBA" id="ARBA00022989"/>
    </source>
</evidence>
<evidence type="ECO:0000256" key="5">
    <source>
        <dbReference type="ARBA" id="ARBA00022553"/>
    </source>
</evidence>
<evidence type="ECO:0000256" key="14">
    <source>
        <dbReference type="SAM" id="Phobius"/>
    </source>
</evidence>
<evidence type="ECO:0000313" key="16">
    <source>
        <dbReference type="EMBL" id="MFD2682116.1"/>
    </source>
</evidence>
<evidence type="ECO:0000256" key="7">
    <source>
        <dbReference type="ARBA" id="ARBA00022692"/>
    </source>
</evidence>
<evidence type="ECO:0000313" key="17">
    <source>
        <dbReference type="Proteomes" id="UP001597506"/>
    </source>
</evidence>
<dbReference type="EC" id="2.7.13.3" evidence="3"/>
<keyword evidence="7 14" id="KW-0812">Transmembrane</keyword>
<dbReference type="InterPro" id="IPR003661">
    <property type="entry name" value="HisK_dim/P_dom"/>
</dbReference>
<dbReference type="Pfam" id="PF00512">
    <property type="entry name" value="HisKA"/>
    <property type="match status" value="1"/>
</dbReference>
<feature type="domain" description="Histidine kinase" evidence="15">
    <location>
        <begin position="215"/>
        <end position="418"/>
    </location>
</feature>
<dbReference type="InterPro" id="IPR011620">
    <property type="entry name" value="Sig_transdc_His_kinase_LytS_TM"/>
</dbReference>
<feature type="transmembrane region" description="Helical" evidence="14">
    <location>
        <begin position="130"/>
        <end position="153"/>
    </location>
</feature>
<evidence type="ECO:0000256" key="8">
    <source>
        <dbReference type="ARBA" id="ARBA00022741"/>
    </source>
</evidence>
<keyword evidence="12" id="KW-0902">Two-component regulatory system</keyword>
<evidence type="ECO:0000256" key="10">
    <source>
        <dbReference type="ARBA" id="ARBA00022840"/>
    </source>
</evidence>
<feature type="transmembrane region" description="Helical" evidence="14">
    <location>
        <begin position="165"/>
        <end position="187"/>
    </location>
</feature>
<sequence length="418" mass="47718">MTKEIVLNFLLMISPVVLFQLLNVKLTNLEQKSNWLSGTIFGISSLLCMTYPIHVESGFNLDLRWMPFVASILYGGFYSSILPMIMMVAYRFYLGGEAIAPIAVFVESVLLLLFYMTIKKRYHLATLSRKFVLATVSTIIAFFLMLLCLFIYSKLIDEVDFLFSILPSLVSYITLSIIALNIIILVIERLITNQRAQEELHLAEKRHLVSDLAASIAHEIRNPLTVVKGFIQLTSENIEEPYRGYMDTSYKELNRAEKIISDYLTFAKPQTRQRERISIKQELENAIGIIQSFAHFHNISIEKELESELYIVGDKLHFHQIFLNLFRNSIEATKNGSSIEVTACRTKKKVQIYIKDYGEGMTKDQVSRLGSPFYSTKEKGTGLGLMVTFRLVENMHGNIHFSSEKGKGTTTILTFPKV</sequence>
<evidence type="ECO:0000256" key="4">
    <source>
        <dbReference type="ARBA" id="ARBA00022475"/>
    </source>
</evidence>
<protein>
    <recommendedName>
        <fullName evidence="3">histidine kinase</fullName>
        <ecNumber evidence="3">2.7.13.3</ecNumber>
    </recommendedName>
</protein>
<evidence type="ECO:0000256" key="2">
    <source>
        <dbReference type="ARBA" id="ARBA00004651"/>
    </source>
</evidence>
<keyword evidence="10 16" id="KW-0067">ATP-binding</keyword>
<dbReference type="PANTHER" id="PTHR43065">
    <property type="entry name" value="SENSOR HISTIDINE KINASE"/>
    <property type="match status" value="1"/>
</dbReference>
<evidence type="ECO:0000259" key="15">
    <source>
        <dbReference type="PROSITE" id="PS50109"/>
    </source>
</evidence>
<dbReference type="InterPro" id="IPR005467">
    <property type="entry name" value="His_kinase_dom"/>
</dbReference>
<organism evidence="16 17">
    <name type="scientific">Bacillus seohaeanensis</name>
    <dbReference type="NCBI Taxonomy" id="284580"/>
    <lineage>
        <taxon>Bacteria</taxon>
        <taxon>Bacillati</taxon>
        <taxon>Bacillota</taxon>
        <taxon>Bacilli</taxon>
        <taxon>Bacillales</taxon>
        <taxon>Bacillaceae</taxon>
        <taxon>Bacillus</taxon>
    </lineage>
</organism>
<dbReference type="Gene3D" id="1.10.287.130">
    <property type="match status" value="1"/>
</dbReference>
<evidence type="ECO:0000256" key="9">
    <source>
        <dbReference type="ARBA" id="ARBA00022777"/>
    </source>
</evidence>
<keyword evidence="4" id="KW-1003">Cell membrane</keyword>
<proteinExistence type="predicted"/>
<dbReference type="InterPro" id="IPR003594">
    <property type="entry name" value="HATPase_dom"/>
</dbReference>
<dbReference type="InterPro" id="IPR036890">
    <property type="entry name" value="HATPase_C_sf"/>
</dbReference>
<dbReference type="PROSITE" id="PS50109">
    <property type="entry name" value="HIS_KIN"/>
    <property type="match status" value="1"/>
</dbReference>
<comment type="subcellular location">
    <subcellularLocation>
        <location evidence="2">Cell membrane</location>
        <topology evidence="2">Multi-pass membrane protein</topology>
    </subcellularLocation>
</comment>
<dbReference type="InterPro" id="IPR036097">
    <property type="entry name" value="HisK_dim/P_sf"/>
</dbReference>
<feature type="transmembrane region" description="Helical" evidence="14">
    <location>
        <begin position="5"/>
        <end position="23"/>
    </location>
</feature>
<evidence type="ECO:0000256" key="6">
    <source>
        <dbReference type="ARBA" id="ARBA00022679"/>
    </source>
</evidence>
<keyword evidence="17" id="KW-1185">Reference proteome</keyword>
<gene>
    <name evidence="16" type="ORF">ACFSUL_15350</name>
</gene>
<evidence type="ECO:0000256" key="12">
    <source>
        <dbReference type="ARBA" id="ARBA00023012"/>
    </source>
</evidence>
<dbReference type="Pfam" id="PF07694">
    <property type="entry name" value="5TM-5TMR_LYT"/>
    <property type="match status" value="1"/>
</dbReference>
<comment type="caution">
    <text evidence="16">The sequence shown here is derived from an EMBL/GenBank/DDBJ whole genome shotgun (WGS) entry which is preliminary data.</text>
</comment>
<dbReference type="CDD" id="cd00082">
    <property type="entry name" value="HisKA"/>
    <property type="match status" value="1"/>
</dbReference>
<dbReference type="SMART" id="SM00387">
    <property type="entry name" value="HATPase_c"/>
    <property type="match status" value="1"/>
</dbReference>
<comment type="catalytic activity">
    <reaction evidence="1">
        <text>ATP + protein L-histidine = ADP + protein N-phospho-L-histidine.</text>
        <dbReference type="EC" id="2.7.13.3"/>
    </reaction>
</comment>
<dbReference type="SMART" id="SM00388">
    <property type="entry name" value="HisKA"/>
    <property type="match status" value="1"/>
</dbReference>
<name>A0ABW5RUU0_9BACI</name>
<dbReference type="Pfam" id="PF02518">
    <property type="entry name" value="HATPase_c"/>
    <property type="match status" value="1"/>
</dbReference>
<keyword evidence="8" id="KW-0547">Nucleotide-binding</keyword>
<accession>A0ABW5RUU0</accession>
<dbReference type="EMBL" id="JBHUMF010000031">
    <property type="protein sequence ID" value="MFD2682116.1"/>
    <property type="molecule type" value="Genomic_DNA"/>
</dbReference>
<dbReference type="GO" id="GO:0005524">
    <property type="term" value="F:ATP binding"/>
    <property type="evidence" value="ECO:0007669"/>
    <property type="project" value="UniProtKB-KW"/>
</dbReference>
<dbReference type="SUPFAM" id="SSF55874">
    <property type="entry name" value="ATPase domain of HSP90 chaperone/DNA topoisomerase II/histidine kinase"/>
    <property type="match status" value="1"/>
</dbReference>
<reference evidence="17" key="1">
    <citation type="journal article" date="2019" name="Int. J. Syst. Evol. Microbiol.">
        <title>The Global Catalogue of Microorganisms (GCM) 10K type strain sequencing project: providing services to taxonomists for standard genome sequencing and annotation.</title>
        <authorList>
            <consortium name="The Broad Institute Genomics Platform"/>
            <consortium name="The Broad Institute Genome Sequencing Center for Infectious Disease"/>
            <person name="Wu L."/>
            <person name="Ma J."/>
        </authorList>
    </citation>
    <scope>NUCLEOTIDE SEQUENCE [LARGE SCALE GENOMIC DNA]</scope>
    <source>
        <strain evidence="17">KCTC 3913</strain>
    </source>
</reference>
<dbReference type="PANTHER" id="PTHR43065:SF46">
    <property type="entry name" value="C4-DICARBOXYLATE TRANSPORT SENSOR PROTEIN DCTB"/>
    <property type="match status" value="1"/>
</dbReference>
<keyword evidence="9" id="KW-0418">Kinase</keyword>
<keyword evidence="11 14" id="KW-1133">Transmembrane helix</keyword>
<dbReference type="Gene3D" id="3.30.565.10">
    <property type="entry name" value="Histidine kinase-like ATPase, C-terminal domain"/>
    <property type="match status" value="1"/>
</dbReference>
<dbReference type="SUPFAM" id="SSF47384">
    <property type="entry name" value="Homodimeric domain of signal transducing histidine kinase"/>
    <property type="match status" value="1"/>
</dbReference>
<feature type="transmembrane region" description="Helical" evidence="14">
    <location>
        <begin position="35"/>
        <end position="53"/>
    </location>
</feature>
<dbReference type="RefSeq" id="WP_377936828.1">
    <property type="nucleotide sequence ID" value="NZ_JBHUMF010000031.1"/>
</dbReference>
<feature type="transmembrane region" description="Helical" evidence="14">
    <location>
        <begin position="65"/>
        <end position="92"/>
    </location>
</feature>
<dbReference type="Proteomes" id="UP001597506">
    <property type="component" value="Unassembled WGS sequence"/>
</dbReference>
<keyword evidence="6" id="KW-0808">Transferase</keyword>
<evidence type="ECO:0000256" key="13">
    <source>
        <dbReference type="ARBA" id="ARBA00023136"/>
    </source>
</evidence>
<evidence type="ECO:0000256" key="3">
    <source>
        <dbReference type="ARBA" id="ARBA00012438"/>
    </source>
</evidence>
<dbReference type="PRINTS" id="PR00344">
    <property type="entry name" value="BCTRLSENSOR"/>
</dbReference>
<evidence type="ECO:0000256" key="1">
    <source>
        <dbReference type="ARBA" id="ARBA00000085"/>
    </source>
</evidence>
<keyword evidence="5" id="KW-0597">Phosphoprotein</keyword>